<evidence type="ECO:0000313" key="11">
    <source>
        <dbReference type="Proteomes" id="UP000322234"/>
    </source>
</evidence>
<dbReference type="Pfam" id="PF00530">
    <property type="entry name" value="SRCR"/>
    <property type="match status" value="7"/>
</dbReference>
<feature type="disulfide bond" evidence="7">
    <location>
        <begin position="458"/>
        <end position="522"/>
    </location>
</feature>
<feature type="chain" id="PRO_5025565007" description="SRCR domain-containing protein" evidence="8">
    <location>
        <begin position="26"/>
        <end position="790"/>
    </location>
</feature>
<gene>
    <name evidence="10" type="ORF">E5288_WYG013446</name>
</gene>
<evidence type="ECO:0000256" key="4">
    <source>
        <dbReference type="ARBA" id="ARBA00022737"/>
    </source>
</evidence>
<dbReference type="InterPro" id="IPR036772">
    <property type="entry name" value="SRCR-like_dom_sf"/>
</dbReference>
<evidence type="ECO:0000256" key="8">
    <source>
        <dbReference type="SAM" id="SignalP"/>
    </source>
</evidence>
<protein>
    <recommendedName>
        <fullName evidence="9">SRCR domain-containing protein</fullName>
    </recommendedName>
</protein>
<dbReference type="FunFam" id="3.10.250.10:FF:000009">
    <property type="entry name" value="WC1"/>
    <property type="match status" value="2"/>
</dbReference>
<dbReference type="PROSITE" id="PS50287">
    <property type="entry name" value="SRCR_2"/>
    <property type="match status" value="6"/>
</dbReference>
<feature type="signal peptide" evidence="8">
    <location>
        <begin position="1"/>
        <end position="25"/>
    </location>
</feature>
<feature type="disulfide bond" evidence="7">
    <location>
        <begin position="471"/>
        <end position="532"/>
    </location>
</feature>
<dbReference type="EMBL" id="VBQZ03000402">
    <property type="protein sequence ID" value="MXQ99277.1"/>
    <property type="molecule type" value="Genomic_DNA"/>
</dbReference>
<feature type="disulfide bond" evidence="7">
    <location>
        <begin position="138"/>
        <end position="148"/>
    </location>
</feature>
<feature type="disulfide bond" evidence="7">
    <location>
        <begin position="502"/>
        <end position="512"/>
    </location>
</feature>
<evidence type="ECO:0000256" key="5">
    <source>
        <dbReference type="ARBA" id="ARBA00023157"/>
    </source>
</evidence>
<dbReference type="Gene3D" id="3.10.250.10">
    <property type="entry name" value="SRCR-like domain"/>
    <property type="match status" value="7"/>
</dbReference>
<feature type="disulfide bond" evidence="7">
    <location>
        <begin position="213"/>
        <end position="274"/>
    </location>
</feature>
<feature type="disulfide bond" evidence="7">
    <location>
        <begin position="244"/>
        <end position="254"/>
    </location>
</feature>
<evidence type="ECO:0000256" key="7">
    <source>
        <dbReference type="PROSITE-ProRule" id="PRU00196"/>
    </source>
</evidence>
<feature type="domain" description="SRCR" evidence="9">
    <location>
        <begin position="672"/>
        <end position="762"/>
    </location>
</feature>
<feature type="disulfide bond" evidence="7">
    <location>
        <begin position="574"/>
        <end position="635"/>
    </location>
</feature>
<sequence>MALGTHLSLRGLCVLLLGTVVGDQALELRLKDGAHRCEGRVEVKHQGEWGTVDDHNWSLKDASVVCRQLGVELPLVFLEGLILDQDLAPFGFCILRVKGWSQLSVICAELGCGKAVSVLGHELFRESSARVWAEEFRCKGEEPELSVCPRVPCPGSTCHHSGAAQVVCSAYSEVRLMTNGSSQCEGQVEMKISGRWRVLCASHWSLANANVVCRQLGCGVTMSTPRGPHLVEGGDQILTAQFHCSGDESFLCSCPVTALGGPDCSHGNMASVICSGNHTQVLPQCNDSVSEPAGSTASEESVSYCSDSRQLRLVDGGGLCAGRVEILDQGSWGTVCDDGWNLDHARVVCRQLGCGEALNATGSAHFGAGSGPIWLDDLNCAGNESHGNDSAASASEESAPNCSGEGPTGQKIFLLSWSAPHCPISVSSDSRQLCLVDGGGPCARRVETLHQGSWGTICDDSWDLDDARLVCRQLGCGEALSAVESVPFGAGSGPILLDHVYCGRMESHVWQCPSWGWGRHNCGHDEDVGVICSGFVHLVGEDGPCSGRVEVYSGEDWIPVSDRNFTLPTAQVICAELGCGKAVSVLGHELFRESDGRVWAEEFRCEGEEPKLWFCPRVPCPGGTCHHSGAVQLVCSGNQTQVLPQCNECVSEPAGSEASEESAPYCSEFLALRMVSEDQQCAGWLEVFYNGTWGSVCHNPIDDITVSMICRQLGCGDSGTLDTFVALREGSRPRWKKTQELSNFCPLYRCRDNIAPDYSRYCGPSMGRGEYSDSGNLFYGLSDNSGDERA</sequence>
<dbReference type="FunFam" id="3.10.250.10:FF:000004">
    <property type="entry name" value="Scavenger receptor cysteine-rich type 1 protein M130"/>
    <property type="match status" value="2"/>
</dbReference>
<feature type="domain" description="SRCR" evidence="9">
    <location>
        <begin position="311"/>
        <end position="435"/>
    </location>
</feature>
<dbReference type="PANTHER" id="PTHR19331:SF468">
    <property type="entry name" value="SCAVENGER RECEPTOR CYSTEINE-RICH TYPE 1 PROTEIN M160"/>
    <property type="match status" value="1"/>
</dbReference>
<comment type="subcellular location">
    <subcellularLocation>
        <location evidence="1">Secreted</location>
    </subcellularLocation>
</comment>
<name>A0A6B0SF07_9CETA</name>
<dbReference type="GO" id="GO:0016020">
    <property type="term" value="C:membrane"/>
    <property type="evidence" value="ECO:0007669"/>
    <property type="project" value="InterPro"/>
</dbReference>
<feature type="domain" description="SRCR" evidence="9">
    <location>
        <begin position="536"/>
        <end position="636"/>
    </location>
</feature>
<dbReference type="PROSITE" id="PS00420">
    <property type="entry name" value="SRCR_1"/>
    <property type="match status" value="1"/>
</dbReference>
<organism evidence="10 11">
    <name type="scientific">Bos mutus</name>
    <name type="common">wild yak</name>
    <dbReference type="NCBI Taxonomy" id="72004"/>
    <lineage>
        <taxon>Eukaryota</taxon>
        <taxon>Metazoa</taxon>
        <taxon>Chordata</taxon>
        <taxon>Craniata</taxon>
        <taxon>Vertebrata</taxon>
        <taxon>Euteleostomi</taxon>
        <taxon>Mammalia</taxon>
        <taxon>Eutheria</taxon>
        <taxon>Laurasiatheria</taxon>
        <taxon>Artiodactyla</taxon>
        <taxon>Ruminantia</taxon>
        <taxon>Pecora</taxon>
        <taxon>Bovidae</taxon>
        <taxon>Bovinae</taxon>
        <taxon>Bos</taxon>
    </lineage>
</organism>
<keyword evidence="2" id="KW-0964">Secreted</keyword>
<accession>A0A6B0SF07</accession>
<proteinExistence type="predicted"/>
<keyword evidence="6" id="KW-0325">Glycoprotein</keyword>
<feature type="domain" description="SRCR" evidence="9">
    <location>
        <begin position="433"/>
        <end position="533"/>
    </location>
</feature>
<dbReference type="PRINTS" id="PR00258">
    <property type="entry name" value="SPERACTRCPTR"/>
</dbReference>
<evidence type="ECO:0000256" key="1">
    <source>
        <dbReference type="ARBA" id="ARBA00004613"/>
    </source>
</evidence>
<comment type="caution">
    <text evidence="7">Lacks conserved residue(s) required for the propagation of feature annotation.</text>
</comment>
<keyword evidence="5 7" id="KW-1015">Disulfide bond</keyword>
<keyword evidence="3 8" id="KW-0732">Signal</keyword>
<keyword evidence="11" id="KW-1185">Reference proteome</keyword>
<evidence type="ECO:0000259" key="9">
    <source>
        <dbReference type="PROSITE" id="PS50287"/>
    </source>
</evidence>
<dbReference type="SUPFAM" id="SSF56487">
    <property type="entry name" value="SRCR-like"/>
    <property type="match status" value="7"/>
</dbReference>
<dbReference type="SMART" id="SM00202">
    <property type="entry name" value="SR"/>
    <property type="match status" value="6"/>
</dbReference>
<dbReference type="FunFam" id="3.10.250.10:FF:000012">
    <property type="entry name" value="CD163 molecule like 1"/>
    <property type="match status" value="1"/>
</dbReference>
<evidence type="ECO:0000313" key="10">
    <source>
        <dbReference type="EMBL" id="MXQ99277.1"/>
    </source>
</evidence>
<dbReference type="PANTHER" id="PTHR19331">
    <property type="entry name" value="SCAVENGER RECEPTOR DOMAIN-CONTAINING"/>
    <property type="match status" value="1"/>
</dbReference>
<keyword evidence="4" id="KW-0677">Repeat</keyword>
<feature type="domain" description="SRCR" evidence="9">
    <location>
        <begin position="28"/>
        <end position="169"/>
    </location>
</feature>
<feature type="domain" description="SRCR" evidence="9">
    <location>
        <begin position="174"/>
        <end position="275"/>
    </location>
</feature>
<comment type="caution">
    <text evidence="10">The sequence shown here is derived from an EMBL/GenBank/DDBJ whole genome shotgun (WGS) entry which is preliminary data.</text>
</comment>
<dbReference type="GO" id="GO:0005576">
    <property type="term" value="C:extracellular region"/>
    <property type="evidence" value="ECO:0007669"/>
    <property type="project" value="UniProtKB-SubCell"/>
</dbReference>
<dbReference type="Proteomes" id="UP000322234">
    <property type="component" value="Unassembled WGS sequence"/>
</dbReference>
<evidence type="ECO:0000256" key="6">
    <source>
        <dbReference type="ARBA" id="ARBA00023180"/>
    </source>
</evidence>
<evidence type="ECO:0000256" key="3">
    <source>
        <dbReference type="ARBA" id="ARBA00022729"/>
    </source>
</evidence>
<dbReference type="InterPro" id="IPR001190">
    <property type="entry name" value="SRCR"/>
</dbReference>
<dbReference type="AlphaFoldDB" id="A0A6B0SF07"/>
<feature type="disulfide bond" evidence="7">
    <location>
        <begin position="200"/>
        <end position="264"/>
    </location>
</feature>
<reference evidence="10" key="1">
    <citation type="submission" date="2019-10" db="EMBL/GenBank/DDBJ databases">
        <title>The sequence and de novo assembly of the wild yak genome.</title>
        <authorList>
            <person name="Liu Y."/>
        </authorList>
    </citation>
    <scope>NUCLEOTIDE SEQUENCE [LARGE SCALE GENOMIC DNA]</scope>
    <source>
        <strain evidence="10">WY2019</strain>
    </source>
</reference>
<feature type="disulfide bond" evidence="7">
    <location>
        <begin position="605"/>
        <end position="615"/>
    </location>
</feature>
<evidence type="ECO:0000256" key="2">
    <source>
        <dbReference type="ARBA" id="ARBA00022525"/>
    </source>
</evidence>